<sequence length="292" mass="33946">MDYFRKALRGVSHHDEISQSVQVSLYIQKELWDWLLHFVKVTHKQTRDTIQPISISLAIPLFATAVLLGVKAAKCHIIDFLRKNWAMAVRGRNRAWEHVTESFVEVLATELNPDYFEQCTDHSDWLAERLYGVWVQEVLRKENFGPEYFPYGGAKHIFMCAFCQRWMTPELAKVLPCCSYLVVRRADGKIGYAHSELQDANFQDRIDELRRSFGTNRAMLWYLYGLLNAMKCEECDEYFQLCELSHCRHHPCPAEQCPQRTYARVYPCCNQLANSADTQKRLQLPGPQDSAG</sequence>
<dbReference type="PANTHER" id="PTHR20946:SF0">
    <property type="entry name" value="SANT AND BTB DOMAIN REGULATOR OF CLASS SWITCH RECOMBINATION"/>
    <property type="match status" value="1"/>
</dbReference>
<dbReference type="AlphaFoldDB" id="A0A1D1VVA6"/>
<evidence type="ECO:0000313" key="1">
    <source>
        <dbReference type="EMBL" id="GAV05407.1"/>
    </source>
</evidence>
<dbReference type="PANTHER" id="PTHR20946">
    <property type="entry name" value="SANT AND BTB DOMAIN REGULATOR OF CLASS SWITCH RECOMBINATION"/>
    <property type="match status" value="1"/>
</dbReference>
<keyword evidence="2" id="KW-1185">Reference proteome</keyword>
<protein>
    <submittedName>
        <fullName evidence="1">Uncharacterized protein</fullName>
    </submittedName>
</protein>
<gene>
    <name evidence="1" type="primary">RvY_15547-1</name>
    <name evidence="1" type="synonym">RvY_15547.1</name>
    <name evidence="1" type="ORF">RvY_15547</name>
</gene>
<comment type="caution">
    <text evidence="1">The sequence shown here is derived from an EMBL/GenBank/DDBJ whole genome shotgun (WGS) entry which is preliminary data.</text>
</comment>
<reference evidence="1 2" key="1">
    <citation type="journal article" date="2016" name="Nat. Commun.">
        <title>Extremotolerant tardigrade genome and improved radiotolerance of human cultured cells by tardigrade-unique protein.</title>
        <authorList>
            <person name="Hashimoto T."/>
            <person name="Horikawa D.D."/>
            <person name="Saito Y."/>
            <person name="Kuwahara H."/>
            <person name="Kozuka-Hata H."/>
            <person name="Shin-I T."/>
            <person name="Minakuchi Y."/>
            <person name="Ohishi K."/>
            <person name="Motoyama A."/>
            <person name="Aizu T."/>
            <person name="Enomoto A."/>
            <person name="Kondo K."/>
            <person name="Tanaka S."/>
            <person name="Hara Y."/>
            <person name="Koshikawa S."/>
            <person name="Sagara H."/>
            <person name="Miura T."/>
            <person name="Yokobori S."/>
            <person name="Miyagawa K."/>
            <person name="Suzuki Y."/>
            <person name="Kubo T."/>
            <person name="Oyama M."/>
            <person name="Kohara Y."/>
            <person name="Fujiyama A."/>
            <person name="Arakawa K."/>
            <person name="Katayama T."/>
            <person name="Toyoda A."/>
            <person name="Kunieda T."/>
        </authorList>
    </citation>
    <scope>NUCLEOTIDE SEQUENCE [LARGE SCALE GENOMIC DNA]</scope>
    <source>
        <strain evidence="1 2">YOKOZUNA-1</strain>
    </source>
</reference>
<name>A0A1D1VVA6_RAMVA</name>
<organism evidence="1 2">
    <name type="scientific">Ramazzottius varieornatus</name>
    <name type="common">Water bear</name>
    <name type="synonym">Tardigrade</name>
    <dbReference type="NCBI Taxonomy" id="947166"/>
    <lineage>
        <taxon>Eukaryota</taxon>
        <taxon>Metazoa</taxon>
        <taxon>Ecdysozoa</taxon>
        <taxon>Tardigrada</taxon>
        <taxon>Eutardigrada</taxon>
        <taxon>Parachela</taxon>
        <taxon>Hypsibioidea</taxon>
        <taxon>Ramazzottiidae</taxon>
        <taxon>Ramazzottius</taxon>
    </lineage>
</organism>
<dbReference type="OrthoDB" id="550012at2759"/>
<dbReference type="STRING" id="947166.A0A1D1VVA6"/>
<dbReference type="Proteomes" id="UP000186922">
    <property type="component" value="Unassembled WGS sequence"/>
</dbReference>
<dbReference type="EMBL" id="BDGG01000012">
    <property type="protein sequence ID" value="GAV05407.1"/>
    <property type="molecule type" value="Genomic_DNA"/>
</dbReference>
<evidence type="ECO:0000313" key="2">
    <source>
        <dbReference type="Proteomes" id="UP000186922"/>
    </source>
</evidence>
<proteinExistence type="predicted"/>
<accession>A0A1D1VVA6</accession>
<dbReference type="InterPro" id="IPR045902">
    <property type="entry name" value="SANBR-like"/>
</dbReference>